<feature type="active site" evidence="2">
    <location>
        <position position="314"/>
    </location>
</feature>
<evidence type="ECO:0000313" key="8">
    <source>
        <dbReference type="Proteomes" id="UP000076078"/>
    </source>
</evidence>
<organism evidence="7 8">
    <name type="scientific">Tieghemostelium lacteum</name>
    <name type="common">Slime mold</name>
    <name type="synonym">Dictyostelium lacteum</name>
    <dbReference type="NCBI Taxonomy" id="361077"/>
    <lineage>
        <taxon>Eukaryota</taxon>
        <taxon>Amoebozoa</taxon>
        <taxon>Evosea</taxon>
        <taxon>Eumycetozoa</taxon>
        <taxon>Dictyostelia</taxon>
        <taxon>Dictyosteliales</taxon>
        <taxon>Raperosteliaceae</taxon>
        <taxon>Tieghemostelium</taxon>
    </lineage>
</organism>
<evidence type="ECO:0000313" key="7">
    <source>
        <dbReference type="EMBL" id="KYR00990.1"/>
    </source>
</evidence>
<dbReference type="GO" id="GO:0006508">
    <property type="term" value="P:proteolysis"/>
    <property type="evidence" value="ECO:0007669"/>
    <property type="project" value="UniProtKB-KW"/>
</dbReference>
<dbReference type="InterPro" id="IPR033121">
    <property type="entry name" value="PEPTIDASE_A1"/>
</dbReference>
<evidence type="ECO:0000256" key="3">
    <source>
        <dbReference type="RuleBase" id="RU000454"/>
    </source>
</evidence>
<evidence type="ECO:0000256" key="1">
    <source>
        <dbReference type="ARBA" id="ARBA00007447"/>
    </source>
</evidence>
<dbReference type="OMA" id="FWEGNCH"/>
<dbReference type="OrthoDB" id="2747330at2759"/>
<feature type="chain" id="PRO_5007593603" description="Peptidase A1 domain-containing protein" evidence="5">
    <location>
        <begin position="28"/>
        <end position="635"/>
    </location>
</feature>
<reference evidence="7 8" key="1">
    <citation type="submission" date="2015-12" db="EMBL/GenBank/DDBJ databases">
        <title>Dictyostelia acquired genes for synthesis and detection of signals that induce cell-type specialization by lateral gene transfer from prokaryotes.</title>
        <authorList>
            <person name="Gloeckner G."/>
            <person name="Schaap P."/>
        </authorList>
    </citation>
    <scope>NUCLEOTIDE SEQUENCE [LARGE SCALE GENOMIC DNA]</scope>
    <source>
        <strain evidence="7 8">TK</strain>
    </source>
</reference>
<accession>A0A152A435</accession>
<evidence type="ECO:0000256" key="4">
    <source>
        <dbReference type="SAM" id="Phobius"/>
    </source>
</evidence>
<keyword evidence="4" id="KW-0472">Membrane</keyword>
<evidence type="ECO:0000256" key="5">
    <source>
        <dbReference type="SAM" id="SignalP"/>
    </source>
</evidence>
<dbReference type="PANTHER" id="PTHR47965">
    <property type="entry name" value="ASPARTYL PROTEASE-RELATED"/>
    <property type="match status" value="1"/>
</dbReference>
<dbReference type="GO" id="GO:0004190">
    <property type="term" value="F:aspartic-type endopeptidase activity"/>
    <property type="evidence" value="ECO:0007669"/>
    <property type="project" value="UniProtKB-KW"/>
</dbReference>
<keyword evidence="3" id="KW-0378">Hydrolase</keyword>
<feature type="signal peptide" evidence="5">
    <location>
        <begin position="1"/>
        <end position="27"/>
    </location>
</feature>
<dbReference type="Gene3D" id="2.40.70.10">
    <property type="entry name" value="Acid Proteases"/>
    <property type="match status" value="2"/>
</dbReference>
<dbReference type="InterPro" id="IPR001969">
    <property type="entry name" value="Aspartic_peptidase_AS"/>
</dbReference>
<dbReference type="CDD" id="cd05471">
    <property type="entry name" value="pepsin_like"/>
    <property type="match status" value="1"/>
</dbReference>
<dbReference type="InterPro" id="IPR001461">
    <property type="entry name" value="Aspartic_peptidase_A1"/>
</dbReference>
<dbReference type="InterPro" id="IPR021109">
    <property type="entry name" value="Peptidase_aspartic_dom_sf"/>
</dbReference>
<dbReference type="PROSITE" id="PS00141">
    <property type="entry name" value="ASP_PROTEASE"/>
    <property type="match status" value="1"/>
</dbReference>
<gene>
    <name evidence="7" type="ORF">DLAC_02067</name>
</gene>
<keyword evidence="3" id="KW-0064">Aspartyl protease</keyword>
<proteinExistence type="inferred from homology"/>
<dbReference type="EMBL" id="LODT01000011">
    <property type="protein sequence ID" value="KYR00990.1"/>
    <property type="molecule type" value="Genomic_DNA"/>
</dbReference>
<sequence length="635" mass="70723">MINNKTTLLAICVVIILLLYEPYKVQCRRLNVRKKIKKTSDSIVIGQKEMKYLESLDSISSIIMYGGLTTFEFYIPILVGNPPQMFTVIVDTGSTALAIPSPECYLYRSRDTKSKCLCSSANMDGTYLASWSATSQLVQCSDSSKCPSLRCGNDGQSCLFNLTFADQSFLDGYLVYDQVTLGDYQAMATFGAIQRESLTFSHLSCPLSQEEQNQIPNDGILGLSYQSLDPNNGDSIFSKIVQQNNLSDSFSMCMGQHGGVLVLGGVDNSSQLGPMLYTNITNEKFYSINIMDVHIDGTALNIPSSAFGKVNVVDSGTSLLILNQAIYIPFTLFLTQRYPTLPGFGLDYFWLGKCHLIEDISIYPTFHLVIPGSSGISNFTLEIKPSLYLIPLDDQPFYYCFGIQTIPYNTDIGILVGDVVLQNYNVHYNRERGQIGFAPISQCNSIYTQSDSYQLVKIDGDQQQTNEGQLYDRALTVQIQSTINSSTVVALNAIIVEFQILSGSAQFYPSSLQIIRNMSDYNGIVTMMVMSSGYGNVQIQCQIWDLKSSTSVHTVQFTLHSKMKPWKIVTIILSCVAVLVFICILTGYLIHKKRLLETLKNYYYKLDNTMQMLPQSSVGDTSSLMDDDLSIDDEK</sequence>
<keyword evidence="5" id="KW-0732">Signal</keyword>
<keyword evidence="8" id="KW-1185">Reference proteome</keyword>
<comment type="caution">
    <text evidence="7">The sequence shown here is derived from an EMBL/GenBank/DDBJ whole genome shotgun (WGS) entry which is preliminary data.</text>
</comment>
<evidence type="ECO:0000256" key="2">
    <source>
        <dbReference type="PIRSR" id="PIRSR601461-1"/>
    </source>
</evidence>
<name>A0A152A435_TIELA</name>
<feature type="transmembrane region" description="Helical" evidence="4">
    <location>
        <begin position="568"/>
        <end position="590"/>
    </location>
</feature>
<dbReference type="STRING" id="361077.A0A152A435"/>
<dbReference type="Pfam" id="PF00026">
    <property type="entry name" value="Asp"/>
    <property type="match status" value="1"/>
</dbReference>
<evidence type="ECO:0000259" key="6">
    <source>
        <dbReference type="PROSITE" id="PS51767"/>
    </source>
</evidence>
<dbReference type="AlphaFoldDB" id="A0A152A435"/>
<dbReference type="InterPro" id="IPR034164">
    <property type="entry name" value="Pepsin-like_dom"/>
</dbReference>
<comment type="similarity">
    <text evidence="1 3">Belongs to the peptidase A1 family.</text>
</comment>
<feature type="domain" description="Peptidase A1" evidence="6">
    <location>
        <begin position="73"/>
        <end position="438"/>
    </location>
</feature>
<feature type="active site" evidence="2">
    <location>
        <position position="91"/>
    </location>
</feature>
<dbReference type="InParanoid" id="A0A152A435"/>
<keyword evidence="4" id="KW-0812">Transmembrane</keyword>
<dbReference type="SUPFAM" id="SSF50630">
    <property type="entry name" value="Acid proteases"/>
    <property type="match status" value="1"/>
</dbReference>
<dbReference type="PRINTS" id="PR00792">
    <property type="entry name" value="PEPSIN"/>
</dbReference>
<dbReference type="PANTHER" id="PTHR47965:SF107">
    <property type="entry name" value="PEPTIDASE A1 DOMAIN-CONTAINING PROTEIN"/>
    <property type="match status" value="1"/>
</dbReference>
<dbReference type="PROSITE" id="PS51767">
    <property type="entry name" value="PEPTIDASE_A1"/>
    <property type="match status" value="1"/>
</dbReference>
<dbReference type="Proteomes" id="UP000076078">
    <property type="component" value="Unassembled WGS sequence"/>
</dbReference>
<keyword evidence="4" id="KW-1133">Transmembrane helix</keyword>
<protein>
    <recommendedName>
        <fullName evidence="6">Peptidase A1 domain-containing protein</fullName>
    </recommendedName>
</protein>
<keyword evidence="3" id="KW-0645">Protease</keyword>